<dbReference type="RefSeq" id="WP_162662105.1">
    <property type="nucleotide sequence ID" value="NZ_CP048020.1"/>
</dbReference>
<name>A0A6P1XXR0_9SPIR</name>
<dbReference type="Proteomes" id="UP000464374">
    <property type="component" value="Chromosome"/>
</dbReference>
<organism evidence="1 2">
    <name type="scientific">Treponema vincentii</name>
    <dbReference type="NCBI Taxonomy" id="69710"/>
    <lineage>
        <taxon>Bacteria</taxon>
        <taxon>Pseudomonadati</taxon>
        <taxon>Spirochaetota</taxon>
        <taxon>Spirochaetia</taxon>
        <taxon>Spirochaetales</taxon>
        <taxon>Treponemataceae</taxon>
        <taxon>Treponema</taxon>
    </lineage>
</organism>
<accession>A0A6P1XXR0</accession>
<evidence type="ECO:0000313" key="2">
    <source>
        <dbReference type="Proteomes" id="UP000464374"/>
    </source>
</evidence>
<reference evidence="1 2" key="1">
    <citation type="submission" date="2020-01" db="EMBL/GenBank/DDBJ databases">
        <title>Complete genome sequence of a human oral phylogroup 1 Treponema sp. strain ATCC 700766, originally isolated from periodontitis dental plaque.</title>
        <authorList>
            <person name="Chan Y."/>
            <person name="Huo Y.-B."/>
            <person name="Yu X.-L."/>
            <person name="Zeng H."/>
            <person name="Leung W.-K."/>
            <person name="Watt R.M."/>
        </authorList>
    </citation>
    <scope>NUCLEOTIDE SEQUENCE [LARGE SCALE GENOMIC DNA]</scope>
    <source>
        <strain evidence="1 2">OMZ 804</strain>
    </source>
</reference>
<dbReference type="AlphaFoldDB" id="A0A6P1XXR0"/>
<protein>
    <submittedName>
        <fullName evidence="1">Uncharacterized protein</fullName>
    </submittedName>
</protein>
<dbReference type="EMBL" id="CP048020">
    <property type="protein sequence ID" value="QHX42296.1"/>
    <property type="molecule type" value="Genomic_DNA"/>
</dbReference>
<gene>
    <name evidence="1" type="ORF">GWP43_01215</name>
</gene>
<dbReference type="KEGG" id="trz:GWP43_01215"/>
<proteinExistence type="predicted"/>
<evidence type="ECO:0000313" key="1">
    <source>
        <dbReference type="EMBL" id="QHX42296.1"/>
    </source>
</evidence>
<sequence length="160" mass="19290">MKRKLLIGMLLVEAVMLFSQEIQLQSYIGKWKVDRIFTVNEDYHVIGDLIKNEAYAYMGVIIEYDREGIVLDGEKFINTREIQENFFTDEQLKYYTRGSWYPGYTFKDLGITEKIIKEVYMDISNKEIDYYVFGFSFYQINDNELIIKYRGWFYHAVRIR</sequence>